<evidence type="ECO:0000256" key="7">
    <source>
        <dbReference type="ARBA" id="ARBA00023136"/>
    </source>
</evidence>
<dbReference type="GO" id="GO:0005886">
    <property type="term" value="C:plasma membrane"/>
    <property type="evidence" value="ECO:0007669"/>
    <property type="project" value="UniProtKB-SubCell"/>
</dbReference>
<dbReference type="InterPro" id="IPR042094">
    <property type="entry name" value="T2SS_GspF_sf"/>
</dbReference>
<dbReference type="PANTHER" id="PTHR30012">
    <property type="entry name" value="GENERAL SECRETION PATHWAY PROTEIN"/>
    <property type="match status" value="1"/>
</dbReference>
<protein>
    <submittedName>
        <fullName evidence="10">MSHA biogenesis protein MshG</fullName>
    </submittedName>
</protein>
<dbReference type="PRINTS" id="PR00812">
    <property type="entry name" value="BCTERIALGSPF"/>
</dbReference>
<dbReference type="Proteomes" id="UP000183104">
    <property type="component" value="Unassembled WGS sequence"/>
</dbReference>
<dbReference type="EMBL" id="FMUN01000001">
    <property type="protein sequence ID" value="SCX84797.1"/>
    <property type="molecule type" value="Genomic_DNA"/>
</dbReference>
<evidence type="ECO:0000313" key="11">
    <source>
        <dbReference type="Proteomes" id="UP000183104"/>
    </source>
</evidence>
<dbReference type="InterPro" id="IPR018076">
    <property type="entry name" value="T2SS_GspF_dom"/>
</dbReference>
<feature type="transmembrane region" description="Helical" evidence="8">
    <location>
        <begin position="228"/>
        <end position="246"/>
    </location>
</feature>
<dbReference type="InterPro" id="IPR003004">
    <property type="entry name" value="GspF/PilC"/>
</dbReference>
<evidence type="ECO:0000313" key="10">
    <source>
        <dbReference type="EMBL" id="SCX84797.1"/>
    </source>
</evidence>
<feature type="domain" description="Type II secretion system protein GspF" evidence="9">
    <location>
        <begin position="73"/>
        <end position="196"/>
    </location>
</feature>
<dbReference type="Pfam" id="PF00482">
    <property type="entry name" value="T2SSF"/>
    <property type="match status" value="2"/>
</dbReference>
<dbReference type="STRING" id="381306.AN478_08715"/>
<evidence type="ECO:0000256" key="4">
    <source>
        <dbReference type="ARBA" id="ARBA00022519"/>
    </source>
</evidence>
<keyword evidence="4" id="KW-0997">Cell inner membrane</keyword>
<keyword evidence="11" id="KW-1185">Reference proteome</keyword>
<evidence type="ECO:0000259" key="9">
    <source>
        <dbReference type="Pfam" id="PF00482"/>
    </source>
</evidence>
<proteinExistence type="inferred from homology"/>
<dbReference type="PATRIC" id="fig|381306.5.peg.393"/>
<dbReference type="PANTHER" id="PTHR30012:SF4">
    <property type="entry name" value="MSHA BIOGENESIS PROTEIN MSHG"/>
    <property type="match status" value="1"/>
</dbReference>
<evidence type="ECO:0000256" key="2">
    <source>
        <dbReference type="ARBA" id="ARBA00005745"/>
    </source>
</evidence>
<comment type="similarity">
    <text evidence="2">Belongs to the GSP F family.</text>
</comment>
<keyword evidence="7 8" id="KW-0472">Membrane</keyword>
<gene>
    <name evidence="10" type="ORF">SAMN05661077_0662</name>
</gene>
<evidence type="ECO:0000256" key="5">
    <source>
        <dbReference type="ARBA" id="ARBA00022692"/>
    </source>
</evidence>
<evidence type="ECO:0000256" key="1">
    <source>
        <dbReference type="ARBA" id="ARBA00004429"/>
    </source>
</evidence>
<feature type="transmembrane region" description="Helical" evidence="8">
    <location>
        <begin position="175"/>
        <end position="195"/>
    </location>
</feature>
<comment type="subcellular location">
    <subcellularLocation>
        <location evidence="1">Cell inner membrane</location>
        <topology evidence="1">Multi-pass membrane protein</topology>
    </subcellularLocation>
</comment>
<dbReference type="OrthoDB" id="9805682at2"/>
<name>A0A0P9C5C9_9GAMM</name>
<keyword evidence="3" id="KW-1003">Cell membrane</keyword>
<feature type="transmembrane region" description="Helical" evidence="8">
    <location>
        <begin position="379"/>
        <end position="400"/>
    </location>
</feature>
<reference evidence="11" key="1">
    <citation type="submission" date="2016-10" db="EMBL/GenBank/DDBJ databases">
        <authorList>
            <person name="Varghese N."/>
        </authorList>
    </citation>
    <scope>NUCLEOTIDE SEQUENCE [LARGE SCALE GENOMIC DNA]</scope>
    <source>
        <strain evidence="11">HL 19</strain>
    </source>
</reference>
<feature type="domain" description="Type II secretion system protein GspF" evidence="9">
    <location>
        <begin position="276"/>
        <end position="398"/>
    </location>
</feature>
<dbReference type="GO" id="GO:0015628">
    <property type="term" value="P:protein secretion by the type II secretion system"/>
    <property type="evidence" value="ECO:0007669"/>
    <property type="project" value="TreeGrafter"/>
</dbReference>
<dbReference type="Gene3D" id="1.20.81.30">
    <property type="entry name" value="Type II secretion system (T2SS), domain F"/>
    <property type="match status" value="2"/>
</dbReference>
<keyword evidence="6 8" id="KW-1133">Transmembrane helix</keyword>
<dbReference type="FunFam" id="1.20.81.30:FF:000001">
    <property type="entry name" value="Type II secretion system protein F"/>
    <property type="match status" value="2"/>
</dbReference>
<evidence type="ECO:0000256" key="6">
    <source>
        <dbReference type="ARBA" id="ARBA00022989"/>
    </source>
</evidence>
<accession>A0A0P9C5C9</accession>
<keyword evidence="5 8" id="KW-0812">Transmembrane</keyword>
<sequence>MPTFRYRAQDAQGQTVIGTLEAESSRDAADRLSADNAVPLEIVKARGGEGADGAALRNRLLSRKVPLEALILFSRQMATLLRAGVPLLRALAGQVESVPNPRLGEVLQGVRETVEAGRTLADGLEQYPDVFPELFVHMVRVGEASGELAEAFERLAGYLEHEKDTRDRAKQALRYPAMVVVAIAVAMVILNVVVIPKFVGLFADLDTELPLPTRLLIGFSDFTRSQGWLVALLAIAGLLAFRRYIATEGGRRRWDRWKLRLPVVGDILYKLAMARFTRTFATTAASGVPVVEGLTVAGRAVGNRYVEEHVASMRAGVERGDSLHRAARREELFPLTVLQMIEVGEEAGAVDEMMDRVADYHEREADLRIDTLSSLIEPVLIAVIGAMVLVLALGVFLPMWDMARAV</sequence>
<evidence type="ECO:0000256" key="8">
    <source>
        <dbReference type="SAM" id="Phobius"/>
    </source>
</evidence>
<evidence type="ECO:0000256" key="3">
    <source>
        <dbReference type="ARBA" id="ARBA00022475"/>
    </source>
</evidence>
<dbReference type="AlphaFoldDB" id="A0A0P9C5C9"/>
<dbReference type="RefSeq" id="WP_054966220.1">
    <property type="nucleotide sequence ID" value="NZ_FMUN01000001.1"/>
</dbReference>
<organism evidence="10 11">
    <name type="scientific">Thiohalorhabdus denitrificans</name>
    <dbReference type="NCBI Taxonomy" id="381306"/>
    <lineage>
        <taxon>Bacteria</taxon>
        <taxon>Pseudomonadati</taxon>
        <taxon>Pseudomonadota</taxon>
        <taxon>Gammaproteobacteria</taxon>
        <taxon>Thiohalorhabdales</taxon>
        <taxon>Thiohalorhabdaceae</taxon>
        <taxon>Thiohalorhabdus</taxon>
    </lineage>
</organism>